<organism evidence="1 2">
    <name type="scientific">Candidatus Roizmanbacteria bacterium CG22_combo_CG10-13_8_21_14_all_33_16</name>
    <dbReference type="NCBI Taxonomy" id="1974859"/>
    <lineage>
        <taxon>Bacteria</taxon>
        <taxon>Candidatus Roizmaniibacteriota</taxon>
    </lineage>
</organism>
<dbReference type="Proteomes" id="UP000230802">
    <property type="component" value="Unassembled WGS sequence"/>
</dbReference>
<dbReference type="AlphaFoldDB" id="A0A2H0C1Y3"/>
<protein>
    <submittedName>
        <fullName evidence="1">Uncharacterized protein</fullName>
    </submittedName>
</protein>
<dbReference type="EMBL" id="PCTD01000234">
    <property type="protein sequence ID" value="PIP63933.1"/>
    <property type="molecule type" value="Genomic_DNA"/>
</dbReference>
<evidence type="ECO:0000313" key="2">
    <source>
        <dbReference type="Proteomes" id="UP000230802"/>
    </source>
</evidence>
<name>A0A2H0C1Y3_9BACT</name>
<reference evidence="1 2" key="1">
    <citation type="submission" date="2017-09" db="EMBL/GenBank/DDBJ databases">
        <title>Depth-based differentiation of microbial function through sediment-hosted aquifers and enrichment of novel symbionts in the deep terrestrial subsurface.</title>
        <authorList>
            <person name="Probst A.J."/>
            <person name="Ladd B."/>
            <person name="Jarett J.K."/>
            <person name="Geller-Mcgrath D.E."/>
            <person name="Sieber C.M."/>
            <person name="Emerson J.B."/>
            <person name="Anantharaman K."/>
            <person name="Thomas B.C."/>
            <person name="Malmstrom R."/>
            <person name="Stieglmeier M."/>
            <person name="Klingl A."/>
            <person name="Woyke T."/>
            <person name="Ryan C.M."/>
            <person name="Banfield J.F."/>
        </authorList>
    </citation>
    <scope>NUCLEOTIDE SEQUENCE [LARGE SCALE GENOMIC DNA]</scope>
    <source>
        <strain evidence="1">CG22_combo_CG10-13_8_21_14_all_33_16</strain>
    </source>
</reference>
<feature type="non-terminal residue" evidence="1">
    <location>
        <position position="1"/>
    </location>
</feature>
<accession>A0A2H0C1Y3</accession>
<gene>
    <name evidence="1" type="ORF">COW96_05375</name>
</gene>
<evidence type="ECO:0000313" key="1">
    <source>
        <dbReference type="EMBL" id="PIP63933.1"/>
    </source>
</evidence>
<sequence length="84" mass="9891">HVKGWSRPTPTECDFIYCFFWFGFVMQGNRGFYFTPKPIFTNKDEFHTFVIASEVEFDSTERGDPVINRTSYINGVVYNDIVFN</sequence>
<comment type="caution">
    <text evidence="1">The sequence shown here is derived from an EMBL/GenBank/DDBJ whole genome shotgun (WGS) entry which is preliminary data.</text>
</comment>
<proteinExistence type="predicted"/>